<dbReference type="RefSeq" id="WP_252110985.1">
    <property type="nucleotide sequence ID" value="NZ_JAMSCK010000002.1"/>
</dbReference>
<dbReference type="Proteomes" id="UP001155077">
    <property type="component" value="Unassembled WGS sequence"/>
</dbReference>
<reference evidence="2" key="1">
    <citation type="submission" date="2022-06" db="EMBL/GenBank/DDBJ databases">
        <title>Gramella sediminis sp. nov., isolated from deep-sea sediment of the Indian Ocean.</title>
        <authorList>
            <person name="Yang L."/>
        </authorList>
    </citation>
    <scope>NUCLEOTIDE SEQUENCE</scope>
    <source>
        <strain evidence="2">HMD3159</strain>
    </source>
</reference>
<accession>A0ABT0YYP1</accession>
<dbReference type="EMBL" id="JAMSCK010000002">
    <property type="protein sequence ID" value="MCM8568583.1"/>
    <property type="molecule type" value="Genomic_DNA"/>
</dbReference>
<comment type="caution">
    <text evidence="2">The sequence shown here is derived from an EMBL/GenBank/DDBJ whole genome shotgun (WGS) entry which is preliminary data.</text>
</comment>
<evidence type="ECO:0000256" key="1">
    <source>
        <dbReference type="SAM" id="SignalP"/>
    </source>
</evidence>
<evidence type="ECO:0000313" key="3">
    <source>
        <dbReference type="Proteomes" id="UP001155077"/>
    </source>
</evidence>
<gene>
    <name evidence="2" type="ORF">NE848_04285</name>
</gene>
<name>A0ABT0YYP1_9FLAO</name>
<organism evidence="2 3">
    <name type="scientific">Gramella jeungdoensis</name>
    <dbReference type="NCBI Taxonomy" id="708091"/>
    <lineage>
        <taxon>Bacteria</taxon>
        <taxon>Pseudomonadati</taxon>
        <taxon>Bacteroidota</taxon>
        <taxon>Flavobacteriia</taxon>
        <taxon>Flavobacteriales</taxon>
        <taxon>Flavobacteriaceae</taxon>
        <taxon>Christiangramia</taxon>
    </lineage>
</organism>
<sequence>MKTIITFILLLAVSLNLTGCSSDDEILVPVIAKEDSQDDDVPAEPLPNFEAVEIPGFPKSIHYYFNGNLYYWLKYYYRSDGNLLKVNYGHPEHSSEIFTDTYHYNTEGKLIKLEGHDVYNFHWDEDRIVGADKYNALWFGRSKIFYEYNSEGQIIQKTENNLDFFEREKIIYTYFEDGNLMKIEQYGDYHESGVFTLYFVTSFVGYKDDSNEFLEFVIIPGQRVQRHFPASMEFKHLTESGYDRYETYRYNYDAEGRVVEKIFGDYKVVYEYY</sequence>
<keyword evidence="1" id="KW-0732">Signal</keyword>
<proteinExistence type="predicted"/>
<evidence type="ECO:0008006" key="4">
    <source>
        <dbReference type="Google" id="ProtNLM"/>
    </source>
</evidence>
<feature type="signal peptide" evidence="1">
    <location>
        <begin position="1"/>
        <end position="19"/>
    </location>
</feature>
<keyword evidence="3" id="KW-1185">Reference proteome</keyword>
<feature type="chain" id="PRO_5047529242" description="DUF4595 domain-containing protein" evidence="1">
    <location>
        <begin position="20"/>
        <end position="273"/>
    </location>
</feature>
<protein>
    <recommendedName>
        <fullName evidence="4">DUF4595 domain-containing protein</fullName>
    </recommendedName>
</protein>
<evidence type="ECO:0000313" key="2">
    <source>
        <dbReference type="EMBL" id="MCM8568583.1"/>
    </source>
</evidence>